<comment type="caution">
    <text evidence="2">The sequence shown here is derived from an EMBL/GenBank/DDBJ whole genome shotgun (WGS) entry which is preliminary data.</text>
</comment>
<organism evidence="2 3">
    <name type="scientific">Gryllus longicercus</name>
    <dbReference type="NCBI Taxonomy" id="2509291"/>
    <lineage>
        <taxon>Eukaryota</taxon>
        <taxon>Metazoa</taxon>
        <taxon>Ecdysozoa</taxon>
        <taxon>Arthropoda</taxon>
        <taxon>Hexapoda</taxon>
        <taxon>Insecta</taxon>
        <taxon>Pterygota</taxon>
        <taxon>Neoptera</taxon>
        <taxon>Polyneoptera</taxon>
        <taxon>Orthoptera</taxon>
        <taxon>Ensifera</taxon>
        <taxon>Gryllidea</taxon>
        <taxon>Grylloidea</taxon>
        <taxon>Gryllidae</taxon>
        <taxon>Gryllinae</taxon>
        <taxon>Gryllus</taxon>
    </lineage>
</organism>
<keyword evidence="3" id="KW-1185">Reference proteome</keyword>
<sequence>MRHILLIVMFALAVTADEPIDLSPDIIPNDDRMSDPALEANVSGEDEVLDEELPEDELGEDEAMDGAETVVFRPLFAHRQREERRRQRLLEAQQERRRNWN</sequence>
<protein>
    <submittedName>
        <fullName evidence="2">Uncharacterized protein</fullName>
    </submittedName>
</protein>
<gene>
    <name evidence="2" type="ORF">R5R35_009816</name>
</gene>
<evidence type="ECO:0000256" key="1">
    <source>
        <dbReference type="SAM" id="SignalP"/>
    </source>
</evidence>
<dbReference type="Proteomes" id="UP001378592">
    <property type="component" value="Unassembled WGS sequence"/>
</dbReference>
<dbReference type="EMBL" id="JAZDUA010000148">
    <property type="protein sequence ID" value="KAK7866391.1"/>
    <property type="molecule type" value="Genomic_DNA"/>
</dbReference>
<feature type="chain" id="PRO_5042815109" evidence="1">
    <location>
        <begin position="17"/>
        <end position="101"/>
    </location>
</feature>
<keyword evidence="1" id="KW-0732">Signal</keyword>
<proteinExistence type="predicted"/>
<evidence type="ECO:0000313" key="3">
    <source>
        <dbReference type="Proteomes" id="UP001378592"/>
    </source>
</evidence>
<name>A0AAN9VN68_9ORTH</name>
<feature type="signal peptide" evidence="1">
    <location>
        <begin position="1"/>
        <end position="16"/>
    </location>
</feature>
<reference evidence="2 3" key="1">
    <citation type="submission" date="2024-03" db="EMBL/GenBank/DDBJ databases">
        <title>The genome assembly and annotation of the cricket Gryllus longicercus Weissman &amp; Gray.</title>
        <authorList>
            <person name="Szrajer S."/>
            <person name="Gray D."/>
            <person name="Ylla G."/>
        </authorList>
    </citation>
    <scope>NUCLEOTIDE SEQUENCE [LARGE SCALE GENOMIC DNA]</scope>
    <source>
        <strain evidence="2">DAG 2021-001</strain>
        <tissue evidence="2">Whole body minus gut</tissue>
    </source>
</reference>
<dbReference type="AlphaFoldDB" id="A0AAN9VN68"/>
<evidence type="ECO:0000313" key="2">
    <source>
        <dbReference type="EMBL" id="KAK7866391.1"/>
    </source>
</evidence>
<accession>A0AAN9VN68</accession>